<accession>A0A7S4JJ45</accession>
<dbReference type="InterPro" id="IPR051026">
    <property type="entry name" value="PI/PC_transfer"/>
</dbReference>
<dbReference type="CDD" id="cd00170">
    <property type="entry name" value="SEC14"/>
    <property type="match status" value="1"/>
</dbReference>
<dbReference type="PROSITE" id="PS50191">
    <property type="entry name" value="CRAL_TRIO"/>
    <property type="match status" value="1"/>
</dbReference>
<dbReference type="Pfam" id="PF00650">
    <property type="entry name" value="CRAL_TRIO"/>
    <property type="match status" value="1"/>
</dbReference>
<name>A0A7S4JJ45_9EUKA</name>
<dbReference type="SUPFAM" id="SSF52087">
    <property type="entry name" value="CRAL/TRIO domain"/>
    <property type="match status" value="1"/>
</dbReference>
<dbReference type="PANTHER" id="PTHR45657:SF1">
    <property type="entry name" value="CRAL-TRIO DOMAIN-CONTAINING PROTEIN YKL091C-RELATED"/>
    <property type="match status" value="1"/>
</dbReference>
<dbReference type="Gene3D" id="3.40.525.10">
    <property type="entry name" value="CRAL-TRIO lipid binding domain"/>
    <property type="match status" value="1"/>
</dbReference>
<dbReference type="EMBL" id="HBKO01038017">
    <property type="protein sequence ID" value="CAE2265262.1"/>
    <property type="molecule type" value="Transcribed_RNA"/>
</dbReference>
<dbReference type="PANTHER" id="PTHR45657">
    <property type="entry name" value="CRAL-TRIO DOMAIN-CONTAINING PROTEIN YKL091C-RELATED"/>
    <property type="match status" value="1"/>
</dbReference>
<gene>
    <name evidence="2" type="ORF">CPOL0286_LOCUS17389</name>
</gene>
<dbReference type="SMART" id="SM00516">
    <property type="entry name" value="SEC14"/>
    <property type="match status" value="1"/>
</dbReference>
<dbReference type="AlphaFoldDB" id="A0A7S4JJ45"/>
<sequence length="253" mass="28705">MLPDSDPLLHVQILRFVREHGNNVDNIEKRFKAALLWRHTHLPPIPVAAEEGGWLSSSEMPNGAFATEFVAIAINASFCKMGNPVKIERLGKFDVARLNREIKKDPTAHPKFNDFYLGLIEFLQQKLDRYSVEQGRLVQTYEIFDIEGLQPTIIFNRVVINFITYVLKAFSTHYPSSTRKACVINAPGFFSKIWAMVSPVLPKTVTDKVLILGKDYESVLREDLTPEALRWVQSTHAQLIRAPHAGVLDEPPN</sequence>
<evidence type="ECO:0000313" key="2">
    <source>
        <dbReference type="EMBL" id="CAE2265262.1"/>
    </source>
</evidence>
<dbReference type="InterPro" id="IPR001251">
    <property type="entry name" value="CRAL-TRIO_dom"/>
</dbReference>
<evidence type="ECO:0000259" key="1">
    <source>
        <dbReference type="PROSITE" id="PS50191"/>
    </source>
</evidence>
<reference evidence="2" key="1">
    <citation type="submission" date="2021-01" db="EMBL/GenBank/DDBJ databases">
        <authorList>
            <person name="Corre E."/>
            <person name="Pelletier E."/>
            <person name="Niang G."/>
            <person name="Scheremetjew M."/>
            <person name="Finn R."/>
            <person name="Kale V."/>
            <person name="Holt S."/>
            <person name="Cochrane G."/>
            <person name="Meng A."/>
            <person name="Brown T."/>
            <person name="Cohen L."/>
        </authorList>
    </citation>
    <scope>NUCLEOTIDE SEQUENCE</scope>
    <source>
        <strain evidence="2">UIO037</strain>
    </source>
</reference>
<organism evidence="2">
    <name type="scientific">Prymnesium polylepis</name>
    <dbReference type="NCBI Taxonomy" id="72548"/>
    <lineage>
        <taxon>Eukaryota</taxon>
        <taxon>Haptista</taxon>
        <taxon>Haptophyta</taxon>
        <taxon>Prymnesiophyceae</taxon>
        <taxon>Prymnesiales</taxon>
        <taxon>Prymnesiaceae</taxon>
        <taxon>Prymnesium</taxon>
    </lineage>
</organism>
<feature type="domain" description="CRAL-TRIO" evidence="1">
    <location>
        <begin position="62"/>
        <end position="252"/>
    </location>
</feature>
<dbReference type="InterPro" id="IPR036865">
    <property type="entry name" value="CRAL-TRIO_dom_sf"/>
</dbReference>
<protein>
    <recommendedName>
        <fullName evidence="1">CRAL-TRIO domain-containing protein</fullName>
    </recommendedName>
</protein>
<proteinExistence type="predicted"/>